<evidence type="ECO:0000259" key="9">
    <source>
        <dbReference type="Pfam" id="PF25147"/>
    </source>
</evidence>
<dbReference type="GO" id="GO:0006487">
    <property type="term" value="P:protein N-linked glycosylation"/>
    <property type="evidence" value="ECO:0007669"/>
    <property type="project" value="TreeGrafter"/>
</dbReference>
<evidence type="ECO:0000256" key="8">
    <source>
        <dbReference type="SAM" id="SignalP"/>
    </source>
</evidence>
<reference evidence="10" key="1">
    <citation type="submission" date="2011-04" db="EMBL/GenBank/DDBJ databases">
        <title>Evolution of plant cell wall degrading machinery underlies the functional diversity of forest fungi.</title>
        <authorList>
            <consortium name="US DOE Joint Genome Institute (JGI-PGF)"/>
            <person name="Eastwood D.C."/>
            <person name="Floudas D."/>
            <person name="Binder M."/>
            <person name="Majcherczyk A."/>
            <person name="Schneider P."/>
            <person name="Aerts A."/>
            <person name="Asiegbu F.O."/>
            <person name="Baker S.E."/>
            <person name="Barry K."/>
            <person name="Bendiksby M."/>
            <person name="Blumentritt M."/>
            <person name="Coutinho P.M."/>
            <person name="Cullen D."/>
            <person name="Cullen D."/>
            <person name="Gathman A."/>
            <person name="Goodell B."/>
            <person name="Henrissat B."/>
            <person name="Ihrmark K."/>
            <person name="Kauserud H."/>
            <person name="Kohler A."/>
            <person name="LaButti K."/>
            <person name="Lapidus A."/>
            <person name="Lavin J.L."/>
            <person name="Lee Y.-H."/>
            <person name="Lindquist E."/>
            <person name="Lilly W."/>
            <person name="Lucas S."/>
            <person name="Morin E."/>
            <person name="Murat C."/>
            <person name="Oguiza J.A."/>
            <person name="Park J."/>
            <person name="Pisabarro A.G."/>
            <person name="Riley R."/>
            <person name="Rosling A."/>
            <person name="Salamov A."/>
            <person name="Schmidt O."/>
            <person name="Schmutz J."/>
            <person name="Skrede I."/>
            <person name="Stenlid J."/>
            <person name="Wiebenga A."/>
            <person name="Xie X."/>
            <person name="Kues U."/>
            <person name="Hibbett D.S."/>
            <person name="Hoffmeister D."/>
            <person name="Hogberg N."/>
            <person name="Martin F."/>
            <person name="Grigoriev I.V."/>
            <person name="Watkinson S.C."/>
        </authorList>
    </citation>
    <scope>NUCLEOTIDE SEQUENCE</scope>
    <source>
        <strain evidence="10">S7.9</strain>
    </source>
</reference>
<dbReference type="GeneID" id="18817613"/>
<dbReference type="PANTHER" id="PTHR12640">
    <property type="entry name" value="RIBOPHORIN II"/>
    <property type="match status" value="1"/>
</dbReference>
<dbReference type="UniPathway" id="UPA00378"/>
<dbReference type="OrthoDB" id="432292at2759"/>
<evidence type="ECO:0000256" key="7">
    <source>
        <dbReference type="SAM" id="Phobius"/>
    </source>
</evidence>
<keyword evidence="6 7" id="KW-0472">Membrane</keyword>
<evidence type="ECO:0000313" key="10">
    <source>
        <dbReference type="EMBL" id="EGO29741.1"/>
    </source>
</evidence>
<keyword evidence="5 7" id="KW-1133">Transmembrane helix</keyword>
<evidence type="ECO:0000256" key="6">
    <source>
        <dbReference type="ARBA" id="ARBA00023136"/>
    </source>
</evidence>
<gene>
    <name evidence="10" type="ORF">SERLADRAFT_457941</name>
</gene>
<evidence type="ECO:0000256" key="3">
    <source>
        <dbReference type="ARBA" id="ARBA00022729"/>
    </source>
</evidence>
<dbReference type="HOGENOM" id="CLU_051361_1_1_1"/>
<sequence>MFVIFSWLLLAASVQAAKLTLQSPRFTISSSNATTLRTETFTTTQKPEPLTLSSSDTFKLTFQITEEGEGGKGVQPHQTFLRFYDGVSGEEGIQPIRVTPGGKAKFELNMARPPASIPPTTTDPLKVTLILGSFVHEPVKYELFDLYIPASQPPPQHADEVFFHTRPVIEHTFHPEQKLPPTMISAVFACLVLSPWVVLLGLWAKVSPSVPHLFSPSVVPFTTLLGAFELLLFWYWVELNLGQVLLYGSLLAVPTVFAGKQALAKTGEWRQGRS</sequence>
<protein>
    <recommendedName>
        <fullName evidence="9">Ribophorin II C-terminal domain-containing protein</fullName>
    </recommendedName>
</protein>
<comment type="subcellular location">
    <subcellularLocation>
        <location evidence="1">Endoplasmic reticulum membrane</location>
        <topology evidence="1">Multi-pass membrane protein</topology>
    </subcellularLocation>
</comment>
<keyword evidence="4" id="KW-0256">Endoplasmic reticulum</keyword>
<organism>
    <name type="scientific">Serpula lacrymans var. lacrymans (strain S7.9)</name>
    <name type="common">Dry rot fungus</name>
    <dbReference type="NCBI Taxonomy" id="578457"/>
    <lineage>
        <taxon>Eukaryota</taxon>
        <taxon>Fungi</taxon>
        <taxon>Dikarya</taxon>
        <taxon>Basidiomycota</taxon>
        <taxon>Agaricomycotina</taxon>
        <taxon>Agaricomycetes</taxon>
        <taxon>Agaricomycetidae</taxon>
        <taxon>Boletales</taxon>
        <taxon>Coniophorineae</taxon>
        <taxon>Serpulaceae</taxon>
        <taxon>Serpula</taxon>
    </lineage>
</organism>
<dbReference type="InterPro" id="IPR008814">
    <property type="entry name" value="Swp1"/>
</dbReference>
<dbReference type="InterPro" id="IPR056790">
    <property type="entry name" value="Ribophorin_II_C"/>
</dbReference>
<feature type="transmembrane region" description="Helical" evidence="7">
    <location>
        <begin position="218"/>
        <end position="237"/>
    </location>
</feature>
<dbReference type="PANTHER" id="PTHR12640:SF0">
    <property type="entry name" value="DOLICHYL-DIPHOSPHOOLIGOSACCHARIDE--PROTEIN GLYCOSYLTRANSFERASE SUBUNIT 2"/>
    <property type="match status" value="1"/>
</dbReference>
<proteinExistence type="predicted"/>
<dbReference type="GO" id="GO:0008250">
    <property type="term" value="C:oligosaccharyltransferase complex"/>
    <property type="evidence" value="ECO:0007669"/>
    <property type="project" value="InterPro"/>
</dbReference>
<dbReference type="AlphaFoldDB" id="F8NI19"/>
<evidence type="ECO:0000256" key="1">
    <source>
        <dbReference type="ARBA" id="ARBA00004477"/>
    </source>
</evidence>
<accession>F8NI19</accession>
<keyword evidence="3 8" id="KW-0732">Signal</keyword>
<feature type="signal peptide" evidence="8">
    <location>
        <begin position="1"/>
        <end position="16"/>
    </location>
</feature>
<feature type="transmembrane region" description="Helical" evidence="7">
    <location>
        <begin position="243"/>
        <end position="263"/>
    </location>
</feature>
<dbReference type="EMBL" id="GL945429">
    <property type="protein sequence ID" value="EGO29741.1"/>
    <property type="molecule type" value="Genomic_DNA"/>
</dbReference>
<evidence type="ECO:0000256" key="2">
    <source>
        <dbReference type="ARBA" id="ARBA00022692"/>
    </source>
</evidence>
<evidence type="ECO:0000256" key="4">
    <source>
        <dbReference type="ARBA" id="ARBA00022824"/>
    </source>
</evidence>
<name>F8NI19_SERL9</name>
<dbReference type="KEGG" id="sla:SERLADRAFT_457941"/>
<dbReference type="RefSeq" id="XP_007313983.1">
    <property type="nucleotide sequence ID" value="XM_007313921.1"/>
</dbReference>
<evidence type="ECO:0000256" key="5">
    <source>
        <dbReference type="ARBA" id="ARBA00022989"/>
    </source>
</evidence>
<dbReference type="Pfam" id="PF25147">
    <property type="entry name" value="Ribophorin_II_C"/>
    <property type="match status" value="1"/>
</dbReference>
<feature type="chain" id="PRO_5044224031" description="Ribophorin II C-terminal domain-containing protein" evidence="8">
    <location>
        <begin position="17"/>
        <end position="274"/>
    </location>
</feature>
<feature type="transmembrane region" description="Helical" evidence="7">
    <location>
        <begin position="183"/>
        <end position="206"/>
    </location>
</feature>
<keyword evidence="2 7" id="KW-0812">Transmembrane</keyword>
<feature type="domain" description="Ribophorin II C-terminal" evidence="9">
    <location>
        <begin position="173"/>
        <end position="270"/>
    </location>
</feature>
<dbReference type="Proteomes" id="UP000008064">
    <property type="component" value="Unassembled WGS sequence"/>
</dbReference>